<dbReference type="Pfam" id="PF03466">
    <property type="entry name" value="LysR_substrate"/>
    <property type="match status" value="1"/>
</dbReference>
<evidence type="ECO:0000313" key="7">
    <source>
        <dbReference type="Proteomes" id="UP000318405"/>
    </source>
</evidence>
<keyword evidence="7" id="KW-1185">Reference proteome</keyword>
<dbReference type="NCBIfam" id="TIGR02424">
    <property type="entry name" value="TF_pcaQ"/>
    <property type="match status" value="1"/>
</dbReference>
<dbReference type="InterPro" id="IPR000847">
    <property type="entry name" value="LysR_HTH_N"/>
</dbReference>
<dbReference type="Pfam" id="PF00126">
    <property type="entry name" value="HTH_1"/>
    <property type="match status" value="1"/>
</dbReference>
<accession>A0A556A7Y8</accession>
<dbReference type="InterPro" id="IPR036390">
    <property type="entry name" value="WH_DNA-bd_sf"/>
</dbReference>
<comment type="caution">
    <text evidence="6">The sequence shown here is derived from an EMBL/GenBank/DDBJ whole genome shotgun (WGS) entry which is preliminary data.</text>
</comment>
<dbReference type="Gene3D" id="1.10.10.10">
    <property type="entry name" value="Winged helix-like DNA-binding domain superfamily/Winged helix DNA-binding domain"/>
    <property type="match status" value="1"/>
</dbReference>
<reference evidence="6 7" key="1">
    <citation type="submission" date="2019-07" db="EMBL/GenBank/DDBJ databases">
        <title>Qingshengfaniella alkalisoli gen. nov., sp. nov., isolated from saline soil.</title>
        <authorList>
            <person name="Xu L."/>
            <person name="Huang X.-X."/>
            <person name="Sun J.-Q."/>
        </authorList>
    </citation>
    <scope>NUCLEOTIDE SEQUENCE [LARGE SCALE GENOMIC DNA]</scope>
    <source>
        <strain evidence="6 7">DSM 27279</strain>
    </source>
</reference>
<evidence type="ECO:0000313" key="6">
    <source>
        <dbReference type="EMBL" id="TSH88997.1"/>
    </source>
</evidence>
<keyword evidence="4" id="KW-0804">Transcription</keyword>
<dbReference type="AlphaFoldDB" id="A0A556A7Y8"/>
<dbReference type="PANTHER" id="PTHR30419">
    <property type="entry name" value="HTH-TYPE TRANSCRIPTIONAL REGULATOR YBHD"/>
    <property type="match status" value="1"/>
</dbReference>
<feature type="domain" description="HTH lysR-type" evidence="5">
    <location>
        <begin position="19"/>
        <end position="76"/>
    </location>
</feature>
<keyword evidence="2" id="KW-0805">Transcription regulation</keyword>
<organism evidence="6 7">
    <name type="scientific">Verticiella sediminum</name>
    <dbReference type="NCBI Taxonomy" id="1247510"/>
    <lineage>
        <taxon>Bacteria</taxon>
        <taxon>Pseudomonadati</taxon>
        <taxon>Pseudomonadota</taxon>
        <taxon>Betaproteobacteria</taxon>
        <taxon>Burkholderiales</taxon>
        <taxon>Alcaligenaceae</taxon>
        <taxon>Verticiella</taxon>
    </lineage>
</organism>
<keyword evidence="3" id="KW-0238">DNA-binding</keyword>
<evidence type="ECO:0000259" key="5">
    <source>
        <dbReference type="PROSITE" id="PS50931"/>
    </source>
</evidence>
<dbReference type="GO" id="GO:0005829">
    <property type="term" value="C:cytosol"/>
    <property type="evidence" value="ECO:0007669"/>
    <property type="project" value="TreeGrafter"/>
</dbReference>
<sequence length="320" mass="33610">MENPPAGGLGSRQGAAHRLRLRHLHCFLAVARLGRLSSAAETLAISQPAVTKTLNELEDILGARLFVRGRRGVALTAQAQAFLPHVGLCLEALERAIASVAPALASPPLRVGCLPTVASAVLAPALRRLRSSHPETAMHVVTGSNLELLRALRRRDLDLVVGRLSDPDELGGLRFEFLYAEPLAAVVRPGHPLARRSQPRMADLADYGLVLPPAGTMLRHAADALLLAAGISRPRVAVQTLSDSLARSLIDSGDEVWLTAPSAVEAFVDSGVLVRLPIPTGGSEEPVGVLTQTDAVPSGISQALQSALREQAAARAAVPA</sequence>
<comment type="similarity">
    <text evidence="1">Belongs to the LysR transcriptional regulatory family.</text>
</comment>
<dbReference type="PRINTS" id="PR00039">
    <property type="entry name" value="HTHLYSR"/>
</dbReference>
<dbReference type="InterPro" id="IPR012787">
    <property type="entry name" value="TF_PcaQ"/>
</dbReference>
<proteinExistence type="inferred from homology"/>
<dbReference type="InterPro" id="IPR005119">
    <property type="entry name" value="LysR_subst-bd"/>
</dbReference>
<dbReference type="OrthoDB" id="9814165at2"/>
<dbReference type="Gene3D" id="3.40.190.10">
    <property type="entry name" value="Periplasmic binding protein-like II"/>
    <property type="match status" value="2"/>
</dbReference>
<dbReference type="EMBL" id="VLTJ01000042">
    <property type="protein sequence ID" value="TSH88997.1"/>
    <property type="molecule type" value="Genomic_DNA"/>
</dbReference>
<dbReference type="GO" id="GO:0045893">
    <property type="term" value="P:positive regulation of DNA-templated transcription"/>
    <property type="evidence" value="ECO:0007669"/>
    <property type="project" value="InterPro"/>
</dbReference>
<dbReference type="GO" id="GO:0003677">
    <property type="term" value="F:DNA binding"/>
    <property type="evidence" value="ECO:0007669"/>
    <property type="project" value="UniProtKB-KW"/>
</dbReference>
<evidence type="ECO:0000256" key="1">
    <source>
        <dbReference type="ARBA" id="ARBA00009437"/>
    </source>
</evidence>
<dbReference type="GO" id="GO:0019619">
    <property type="term" value="P:3,4-dihydroxybenzoate catabolic process"/>
    <property type="evidence" value="ECO:0007669"/>
    <property type="project" value="InterPro"/>
</dbReference>
<dbReference type="GO" id="GO:0003700">
    <property type="term" value="F:DNA-binding transcription factor activity"/>
    <property type="evidence" value="ECO:0007669"/>
    <property type="project" value="InterPro"/>
</dbReference>
<gene>
    <name evidence="6" type="primary">pcaQ</name>
    <name evidence="6" type="ORF">FOZ76_25605</name>
</gene>
<dbReference type="InterPro" id="IPR036388">
    <property type="entry name" value="WH-like_DNA-bd_sf"/>
</dbReference>
<dbReference type="PANTHER" id="PTHR30419:SF8">
    <property type="entry name" value="NITROGEN ASSIMILATION TRANSCRIPTIONAL ACTIVATOR-RELATED"/>
    <property type="match status" value="1"/>
</dbReference>
<name>A0A556A7Y8_9BURK</name>
<dbReference type="Proteomes" id="UP000318405">
    <property type="component" value="Unassembled WGS sequence"/>
</dbReference>
<dbReference type="SUPFAM" id="SSF53850">
    <property type="entry name" value="Periplasmic binding protein-like II"/>
    <property type="match status" value="1"/>
</dbReference>
<evidence type="ECO:0000256" key="4">
    <source>
        <dbReference type="ARBA" id="ARBA00023163"/>
    </source>
</evidence>
<dbReference type="PROSITE" id="PS50931">
    <property type="entry name" value="HTH_LYSR"/>
    <property type="match status" value="1"/>
</dbReference>
<evidence type="ECO:0000256" key="3">
    <source>
        <dbReference type="ARBA" id="ARBA00023125"/>
    </source>
</evidence>
<dbReference type="SUPFAM" id="SSF46785">
    <property type="entry name" value="Winged helix' DNA-binding domain"/>
    <property type="match status" value="1"/>
</dbReference>
<dbReference type="InterPro" id="IPR050950">
    <property type="entry name" value="HTH-type_LysR_regulators"/>
</dbReference>
<protein>
    <submittedName>
        <fullName evidence="6">Pca operon transcription factor PcaQ</fullName>
    </submittedName>
</protein>
<dbReference type="RefSeq" id="WP_143951113.1">
    <property type="nucleotide sequence ID" value="NZ_BAABMB010000005.1"/>
</dbReference>
<evidence type="ECO:0000256" key="2">
    <source>
        <dbReference type="ARBA" id="ARBA00023015"/>
    </source>
</evidence>